<feature type="region of interest" description="Disordered" evidence="1">
    <location>
        <begin position="70"/>
        <end position="92"/>
    </location>
</feature>
<proteinExistence type="predicted"/>
<dbReference type="Proteomes" id="UP001189624">
    <property type="component" value="Chromosome 1"/>
</dbReference>
<name>A0AA86RYQ8_9FABA</name>
<dbReference type="AlphaFoldDB" id="A0AA86RYQ8"/>
<evidence type="ECO:0000313" key="2">
    <source>
        <dbReference type="EMBL" id="CAJ1788934.1"/>
    </source>
</evidence>
<gene>
    <name evidence="2" type="ORF">AYBTSS11_LOCUS312</name>
</gene>
<protein>
    <submittedName>
        <fullName evidence="2">Uncharacterized protein</fullName>
    </submittedName>
</protein>
<evidence type="ECO:0000256" key="1">
    <source>
        <dbReference type="SAM" id="MobiDB-lite"/>
    </source>
</evidence>
<sequence>MKVAITNLSSLRSSVPKFLTKFDNGIHLYEEKEWWSVKEMGDKHGWMAGVGVISECGKYRIAQAAHRHNATQDWQHSSSMQQSHSTRETEQNKFHSYNNLERGVSVLGSGGAFVSPCVSTTVIQFHCFRNR</sequence>
<reference evidence="2" key="1">
    <citation type="submission" date="2023-10" db="EMBL/GenBank/DDBJ databases">
        <authorList>
            <person name="Domelevo Entfellner J.-B."/>
        </authorList>
    </citation>
    <scope>NUCLEOTIDE SEQUENCE</scope>
</reference>
<keyword evidence="3" id="KW-1185">Reference proteome</keyword>
<feature type="compositionally biased region" description="Low complexity" evidence="1">
    <location>
        <begin position="75"/>
        <end position="84"/>
    </location>
</feature>
<evidence type="ECO:0000313" key="3">
    <source>
        <dbReference type="Proteomes" id="UP001189624"/>
    </source>
</evidence>
<dbReference type="EMBL" id="OY731398">
    <property type="protein sequence ID" value="CAJ1788934.1"/>
    <property type="molecule type" value="Genomic_DNA"/>
</dbReference>
<accession>A0AA86RYQ8</accession>
<dbReference type="Gramene" id="rna-AYBTSS11_LOCUS312">
    <property type="protein sequence ID" value="CAJ1788934.1"/>
    <property type="gene ID" value="gene-AYBTSS11_LOCUS312"/>
</dbReference>
<organism evidence="2 3">
    <name type="scientific">Sphenostylis stenocarpa</name>
    <dbReference type="NCBI Taxonomy" id="92480"/>
    <lineage>
        <taxon>Eukaryota</taxon>
        <taxon>Viridiplantae</taxon>
        <taxon>Streptophyta</taxon>
        <taxon>Embryophyta</taxon>
        <taxon>Tracheophyta</taxon>
        <taxon>Spermatophyta</taxon>
        <taxon>Magnoliopsida</taxon>
        <taxon>eudicotyledons</taxon>
        <taxon>Gunneridae</taxon>
        <taxon>Pentapetalae</taxon>
        <taxon>rosids</taxon>
        <taxon>fabids</taxon>
        <taxon>Fabales</taxon>
        <taxon>Fabaceae</taxon>
        <taxon>Papilionoideae</taxon>
        <taxon>50 kb inversion clade</taxon>
        <taxon>NPAAA clade</taxon>
        <taxon>indigoferoid/millettioid clade</taxon>
        <taxon>Phaseoleae</taxon>
        <taxon>Sphenostylis</taxon>
    </lineage>
</organism>